<dbReference type="Pfam" id="PF02535">
    <property type="entry name" value="Zip"/>
    <property type="match status" value="2"/>
</dbReference>
<dbReference type="eggNOG" id="KOG1558">
    <property type="taxonomic scope" value="Eukaryota"/>
</dbReference>
<feature type="transmembrane region" description="Helical" evidence="5">
    <location>
        <begin position="326"/>
        <end position="349"/>
    </location>
</feature>
<evidence type="ECO:0000313" key="8">
    <source>
        <dbReference type="Proteomes" id="UP000005206"/>
    </source>
</evidence>
<dbReference type="STRING" id="660122.C7Z5R0"/>
<keyword evidence="3 5" id="KW-1133">Transmembrane helix</keyword>
<dbReference type="Proteomes" id="UP000005206">
    <property type="component" value="Chromosome 2"/>
</dbReference>
<evidence type="ECO:0000256" key="1">
    <source>
        <dbReference type="ARBA" id="ARBA00004141"/>
    </source>
</evidence>
<evidence type="ECO:0000256" key="3">
    <source>
        <dbReference type="ARBA" id="ARBA00022989"/>
    </source>
</evidence>
<keyword evidence="8" id="KW-1185">Reference proteome</keyword>
<dbReference type="GO" id="GO:0005886">
    <property type="term" value="C:plasma membrane"/>
    <property type="evidence" value="ECO:0007669"/>
    <property type="project" value="TreeGrafter"/>
</dbReference>
<evidence type="ECO:0000256" key="6">
    <source>
        <dbReference type="SAM" id="SignalP"/>
    </source>
</evidence>
<evidence type="ECO:0000256" key="2">
    <source>
        <dbReference type="ARBA" id="ARBA00022692"/>
    </source>
</evidence>
<keyword evidence="4 5" id="KW-0472">Membrane</keyword>
<dbReference type="VEuPathDB" id="FungiDB:NECHADRAFT_32407"/>
<name>C7Z5R0_FUSV7</name>
<dbReference type="GO" id="GO:0005385">
    <property type="term" value="F:zinc ion transmembrane transporter activity"/>
    <property type="evidence" value="ECO:0007669"/>
    <property type="project" value="TreeGrafter"/>
</dbReference>
<feature type="transmembrane region" description="Helical" evidence="5">
    <location>
        <begin position="188"/>
        <end position="210"/>
    </location>
</feature>
<comment type="subcellular location">
    <subcellularLocation>
        <location evidence="1">Membrane</location>
        <topology evidence="1">Multi-pass membrane protein</topology>
    </subcellularLocation>
</comment>
<dbReference type="OMA" id="SCHSHGE"/>
<organism evidence="7 8">
    <name type="scientific">Fusarium vanettenii (strain ATCC MYA-4622 / CBS 123669 / FGSC 9596 / NRRL 45880 / 77-13-4)</name>
    <name type="common">Fusarium solani subsp. pisi</name>
    <dbReference type="NCBI Taxonomy" id="660122"/>
    <lineage>
        <taxon>Eukaryota</taxon>
        <taxon>Fungi</taxon>
        <taxon>Dikarya</taxon>
        <taxon>Ascomycota</taxon>
        <taxon>Pezizomycotina</taxon>
        <taxon>Sordariomycetes</taxon>
        <taxon>Hypocreomycetidae</taxon>
        <taxon>Hypocreales</taxon>
        <taxon>Nectriaceae</taxon>
        <taxon>Fusarium</taxon>
        <taxon>Fusarium solani species complex</taxon>
        <taxon>Fusarium vanettenii</taxon>
    </lineage>
</organism>
<dbReference type="OrthoDB" id="448280at2759"/>
<dbReference type="InParanoid" id="C7Z5R0"/>
<feature type="transmembrane region" description="Helical" evidence="5">
    <location>
        <begin position="433"/>
        <end position="453"/>
    </location>
</feature>
<dbReference type="EMBL" id="GG698910">
    <property type="protein sequence ID" value="EEU40564.1"/>
    <property type="molecule type" value="Genomic_DNA"/>
</dbReference>
<keyword evidence="2 5" id="KW-0812">Transmembrane</keyword>
<dbReference type="PANTHER" id="PTHR11040">
    <property type="entry name" value="ZINC/IRON TRANSPORTER"/>
    <property type="match status" value="1"/>
</dbReference>
<dbReference type="RefSeq" id="XP_003046277.1">
    <property type="nucleotide sequence ID" value="XM_003046231.1"/>
</dbReference>
<proteinExistence type="predicted"/>
<feature type="transmembrane region" description="Helical" evidence="5">
    <location>
        <begin position="473"/>
        <end position="492"/>
    </location>
</feature>
<protein>
    <submittedName>
        <fullName evidence="7">Uncharacterized protein</fullName>
    </submittedName>
</protein>
<gene>
    <name evidence="7" type="ORF">NECHADRAFT_32407</name>
</gene>
<feature type="chain" id="PRO_5002988854" evidence="6">
    <location>
        <begin position="29"/>
        <end position="496"/>
    </location>
</feature>
<evidence type="ECO:0000256" key="4">
    <source>
        <dbReference type="ARBA" id="ARBA00023136"/>
    </source>
</evidence>
<keyword evidence="6" id="KW-0732">Signal</keyword>
<dbReference type="HOGENOM" id="CLU_027089_5_0_1"/>
<dbReference type="PANTHER" id="PTHR11040:SF44">
    <property type="entry name" value="PROTEIN ZNTC-RELATED"/>
    <property type="match status" value="1"/>
</dbReference>
<reference evidence="7 8" key="1">
    <citation type="journal article" date="2009" name="PLoS Genet.">
        <title>The genome of Nectria haematococca: contribution of supernumerary chromosomes to gene expansion.</title>
        <authorList>
            <person name="Coleman J.J."/>
            <person name="Rounsley S.D."/>
            <person name="Rodriguez-Carres M."/>
            <person name="Kuo A."/>
            <person name="Wasmann C.C."/>
            <person name="Grimwood J."/>
            <person name="Schmutz J."/>
            <person name="Taga M."/>
            <person name="White G.J."/>
            <person name="Zhou S."/>
            <person name="Schwartz D.C."/>
            <person name="Freitag M."/>
            <person name="Ma L.J."/>
            <person name="Danchin E.G."/>
            <person name="Henrissat B."/>
            <person name="Coutinho P.M."/>
            <person name="Nelson D.R."/>
            <person name="Straney D."/>
            <person name="Napoli C.A."/>
            <person name="Barker B.M."/>
            <person name="Gribskov M."/>
            <person name="Rep M."/>
            <person name="Kroken S."/>
            <person name="Molnar I."/>
            <person name="Rensing C."/>
            <person name="Kennell J.C."/>
            <person name="Zamora J."/>
            <person name="Farman M.L."/>
            <person name="Selker E.U."/>
            <person name="Salamov A."/>
            <person name="Shapiro H."/>
            <person name="Pangilinan J."/>
            <person name="Lindquist E."/>
            <person name="Lamers C."/>
            <person name="Grigoriev I.V."/>
            <person name="Geiser D.M."/>
            <person name="Covert S.F."/>
            <person name="Temporini E."/>
            <person name="Vanetten H.D."/>
        </authorList>
    </citation>
    <scope>NUCLEOTIDE SEQUENCE [LARGE SCALE GENOMIC DNA]</scope>
    <source>
        <strain evidence="8">ATCC MYA-4622 / CBS 123669 / FGSC 9596 / NRRL 45880 / 77-13-4</strain>
    </source>
</reference>
<feature type="transmembrane region" description="Helical" evidence="5">
    <location>
        <begin position="402"/>
        <end position="426"/>
    </location>
</feature>
<feature type="signal peptide" evidence="6">
    <location>
        <begin position="1"/>
        <end position="28"/>
    </location>
</feature>
<dbReference type="InterPro" id="IPR003689">
    <property type="entry name" value="ZIP"/>
</dbReference>
<evidence type="ECO:0000256" key="5">
    <source>
        <dbReference type="SAM" id="Phobius"/>
    </source>
</evidence>
<evidence type="ECO:0000313" key="7">
    <source>
        <dbReference type="EMBL" id="EEU40564.1"/>
    </source>
</evidence>
<dbReference type="KEGG" id="nhe:NECHADRAFT_32407"/>
<dbReference type="GeneID" id="9678126"/>
<feature type="transmembrane region" description="Helical" evidence="5">
    <location>
        <begin position="222"/>
        <end position="244"/>
    </location>
</feature>
<sequence>MTRTGRLCGSRPAVVLVGALLFAGIVSASINPGAIRRQATATSAGAEASMDFESLTGCHMHGATQYCMADSTEYQIVPEAAEATATEDAPSSYTACHNHGSDVQVLSYCMGPSSTEYYVQTTITNTEEFPAQLTDCHSHGEETQSGATDPEEEHCHFHAGVEHCVGGSHGSEEEGTRSCGKVDRDYKIGIRIGMLFVVLVASSIGVFGPILMSTFMPIKSNLFLIVLKQFGTGVIISTAFVHLFTHATMMFGNECLGELLYEATTAAIVMAGLFISFLIEYFVHRAMRWQENKENKSEGVMSPQALAKAELTNVTIMEAGIIFHSLLIGITLVVAGDSFFITLSIVIIFHQLFEGIALGTRIAAAGYGQTPLAQFHSHGHSHSPAPAVDRTGGSTVSLTKKLILGAGFALVTPIGMAIGIGVLNVFNGNNPSTLIALGTLDALSAGILVWVGLVEMWAQDWMWGGELTEASPLTTTLALFGLVCGMVLMSLLGKWA</sequence>
<accession>C7Z5R0</accession>
<dbReference type="AlphaFoldDB" id="C7Z5R0"/>
<feature type="transmembrane region" description="Helical" evidence="5">
    <location>
        <begin position="264"/>
        <end position="283"/>
    </location>
</feature>